<dbReference type="InterPro" id="IPR050595">
    <property type="entry name" value="Bact_response_regulator"/>
</dbReference>
<evidence type="ECO:0000256" key="1">
    <source>
        <dbReference type="ARBA" id="ARBA00022553"/>
    </source>
</evidence>
<dbReference type="OrthoDB" id="7631574at2"/>
<dbReference type="PANTHER" id="PTHR44591">
    <property type="entry name" value="STRESS RESPONSE REGULATOR PROTEIN 1"/>
    <property type="match status" value="1"/>
</dbReference>
<dbReference type="SMART" id="SM00448">
    <property type="entry name" value="REC"/>
    <property type="match status" value="1"/>
</dbReference>
<dbReference type="PANTHER" id="PTHR44591:SF3">
    <property type="entry name" value="RESPONSE REGULATORY DOMAIN-CONTAINING PROTEIN"/>
    <property type="match status" value="1"/>
</dbReference>
<gene>
    <name evidence="4" type="ORF">DQQ10_15855</name>
</gene>
<dbReference type="AlphaFoldDB" id="A0A364Y238"/>
<dbReference type="SUPFAM" id="SSF52172">
    <property type="entry name" value="CheY-like"/>
    <property type="match status" value="1"/>
</dbReference>
<reference evidence="4 5" key="1">
    <citation type="submission" date="2018-06" db="EMBL/GenBank/DDBJ databases">
        <title>Chryseolinea flavus sp. nov., a member of the phylum Bacteroidetes isolated from soil.</title>
        <authorList>
            <person name="Li Y."/>
            <person name="Wang J."/>
        </authorList>
    </citation>
    <scope>NUCLEOTIDE SEQUENCE [LARGE SCALE GENOMIC DNA]</scope>
    <source>
        <strain evidence="4 5">SDU1-6</strain>
    </source>
</reference>
<evidence type="ECO:0000259" key="3">
    <source>
        <dbReference type="PROSITE" id="PS50110"/>
    </source>
</evidence>
<proteinExistence type="predicted"/>
<dbReference type="PROSITE" id="PS50110">
    <property type="entry name" value="RESPONSE_REGULATORY"/>
    <property type="match status" value="1"/>
</dbReference>
<protein>
    <submittedName>
        <fullName evidence="4">Response regulator</fullName>
    </submittedName>
</protein>
<dbReference type="GO" id="GO:0000160">
    <property type="term" value="P:phosphorelay signal transduction system"/>
    <property type="evidence" value="ECO:0007669"/>
    <property type="project" value="InterPro"/>
</dbReference>
<feature type="modified residue" description="4-aspartylphosphate" evidence="2">
    <location>
        <position position="55"/>
    </location>
</feature>
<evidence type="ECO:0000256" key="2">
    <source>
        <dbReference type="PROSITE-ProRule" id="PRU00169"/>
    </source>
</evidence>
<keyword evidence="1 2" id="KW-0597">Phosphoprotein</keyword>
<evidence type="ECO:0000313" key="5">
    <source>
        <dbReference type="Proteomes" id="UP000251889"/>
    </source>
</evidence>
<name>A0A364Y238_9BACT</name>
<sequence>MKKTILVVDDFTSIRHFVCEMLERKGYRTLGAANGDEAYNVLIANADTVNLVLTDYNMPDCTGYDLLKKIKSNVSVAQVPVIFLTAELSVEKMKAARESGLTAWIKKPYRAETFFSEIENALSLKTIKP</sequence>
<comment type="caution">
    <text evidence="4">The sequence shown here is derived from an EMBL/GenBank/DDBJ whole genome shotgun (WGS) entry which is preliminary data.</text>
</comment>
<dbReference type="InterPro" id="IPR011006">
    <property type="entry name" value="CheY-like_superfamily"/>
</dbReference>
<dbReference type="Proteomes" id="UP000251889">
    <property type="component" value="Unassembled WGS sequence"/>
</dbReference>
<organism evidence="4 5">
    <name type="scientific">Pseudochryseolinea flava</name>
    <dbReference type="NCBI Taxonomy" id="2059302"/>
    <lineage>
        <taxon>Bacteria</taxon>
        <taxon>Pseudomonadati</taxon>
        <taxon>Bacteroidota</taxon>
        <taxon>Cytophagia</taxon>
        <taxon>Cytophagales</taxon>
        <taxon>Fulvivirgaceae</taxon>
        <taxon>Pseudochryseolinea</taxon>
    </lineage>
</organism>
<dbReference type="RefSeq" id="WP_112747868.1">
    <property type="nucleotide sequence ID" value="NZ_QMFY01000008.1"/>
</dbReference>
<dbReference type="Pfam" id="PF00072">
    <property type="entry name" value="Response_reg"/>
    <property type="match status" value="1"/>
</dbReference>
<evidence type="ECO:0000313" key="4">
    <source>
        <dbReference type="EMBL" id="RAW00030.1"/>
    </source>
</evidence>
<feature type="domain" description="Response regulatory" evidence="3">
    <location>
        <begin position="4"/>
        <end position="122"/>
    </location>
</feature>
<keyword evidence="5" id="KW-1185">Reference proteome</keyword>
<dbReference type="EMBL" id="QMFY01000008">
    <property type="protein sequence ID" value="RAW00030.1"/>
    <property type="molecule type" value="Genomic_DNA"/>
</dbReference>
<dbReference type="InterPro" id="IPR001789">
    <property type="entry name" value="Sig_transdc_resp-reg_receiver"/>
</dbReference>
<dbReference type="Gene3D" id="3.40.50.2300">
    <property type="match status" value="1"/>
</dbReference>
<accession>A0A364Y238</accession>